<gene>
    <name evidence="14" type="ORF">GCM10010978_12330</name>
</gene>
<keyword evidence="7" id="KW-0067">ATP-binding</keyword>
<dbReference type="GO" id="GO:0000155">
    <property type="term" value="F:phosphorelay sensor kinase activity"/>
    <property type="evidence" value="ECO:0007669"/>
    <property type="project" value="InterPro"/>
</dbReference>
<dbReference type="CDD" id="cd00082">
    <property type="entry name" value="HisKA"/>
    <property type="match status" value="1"/>
</dbReference>
<dbReference type="InterPro" id="IPR035965">
    <property type="entry name" value="PAS-like_dom_sf"/>
</dbReference>
<evidence type="ECO:0000256" key="7">
    <source>
        <dbReference type="ARBA" id="ARBA00022840"/>
    </source>
</evidence>
<evidence type="ECO:0000256" key="10">
    <source>
        <dbReference type="SAM" id="MobiDB-lite"/>
    </source>
</evidence>
<evidence type="ECO:0000259" key="12">
    <source>
        <dbReference type="PROSITE" id="PS50112"/>
    </source>
</evidence>
<keyword evidence="15" id="KW-1185">Reference proteome</keyword>
<dbReference type="Gene3D" id="1.10.287.130">
    <property type="match status" value="1"/>
</dbReference>
<dbReference type="InterPro" id="IPR005467">
    <property type="entry name" value="His_kinase_dom"/>
</dbReference>
<dbReference type="Pfam" id="PF02518">
    <property type="entry name" value="HATPase_c"/>
    <property type="match status" value="1"/>
</dbReference>
<feature type="compositionally biased region" description="Basic and acidic residues" evidence="10">
    <location>
        <begin position="1"/>
        <end position="14"/>
    </location>
</feature>
<dbReference type="SUPFAM" id="SSF55874">
    <property type="entry name" value="ATPase domain of HSP90 chaperone/DNA topoisomerase II/histidine kinase"/>
    <property type="match status" value="1"/>
</dbReference>
<dbReference type="SMART" id="SM00388">
    <property type="entry name" value="HisKA"/>
    <property type="match status" value="1"/>
</dbReference>
<dbReference type="InterPro" id="IPR000014">
    <property type="entry name" value="PAS"/>
</dbReference>
<dbReference type="PRINTS" id="PR00344">
    <property type="entry name" value="BCTRLSENSOR"/>
</dbReference>
<dbReference type="SUPFAM" id="SSF55785">
    <property type="entry name" value="PYP-like sensor domain (PAS domain)"/>
    <property type="match status" value="1"/>
</dbReference>
<organism evidence="14 15">
    <name type="scientific">Compostibacillus humi</name>
    <dbReference type="NCBI Taxonomy" id="1245525"/>
    <lineage>
        <taxon>Bacteria</taxon>
        <taxon>Bacillati</taxon>
        <taxon>Bacillota</taxon>
        <taxon>Bacilli</taxon>
        <taxon>Bacillales</taxon>
        <taxon>Bacillaceae</taxon>
        <taxon>Compostibacillus</taxon>
    </lineage>
</organism>
<keyword evidence="3" id="KW-0597">Phosphoprotein</keyword>
<evidence type="ECO:0000256" key="5">
    <source>
        <dbReference type="ARBA" id="ARBA00022741"/>
    </source>
</evidence>
<evidence type="ECO:0000256" key="1">
    <source>
        <dbReference type="ARBA" id="ARBA00000085"/>
    </source>
</evidence>
<sequence>MKFENLPRRLERSKQTSNSDKTSESEEKNSNFLTLPLYLLDWVEENLDEIILITNDDGTIEFISSSVERLLGYKKEELIGSSWQGKTSKENVKYILSNFDEDSCDKQFFIIDLFHRNGQLMNTMATIQKFIDSERNKVYYIASLKDITYRKETEKYLIQSEKMSVAGQLAAGIAHEIRNPLTSIKGFLQLLQAGVSRKEEYYKIMIEEIEKMEKITTELLFISKPMTDNKKWENVIGMLEDVIQLLQPQAKLKNIKLKYDCPNNEQIYCDRSQIKQVLINVVKNAIEAMSERGIVELNVHSNHQHVEIHIRDEGPGIPEEILHKLGEPFFTTKKDGTGLGIMITKQIMEAHGGYLEIKQNEPKGSTFNLVFPKIEHN</sequence>
<keyword evidence="8" id="KW-0749">Sporulation</keyword>
<dbReference type="PROSITE" id="PS50112">
    <property type="entry name" value="PAS"/>
    <property type="match status" value="1"/>
</dbReference>
<dbReference type="PANTHER" id="PTHR43065">
    <property type="entry name" value="SENSOR HISTIDINE KINASE"/>
    <property type="match status" value="1"/>
</dbReference>
<dbReference type="RefSeq" id="WP_229733559.1">
    <property type="nucleotide sequence ID" value="NZ_BMEV01000017.1"/>
</dbReference>
<evidence type="ECO:0000259" key="13">
    <source>
        <dbReference type="PROSITE" id="PS50113"/>
    </source>
</evidence>
<evidence type="ECO:0000313" key="14">
    <source>
        <dbReference type="EMBL" id="GGH73947.1"/>
    </source>
</evidence>
<evidence type="ECO:0000256" key="8">
    <source>
        <dbReference type="ARBA" id="ARBA00022969"/>
    </source>
</evidence>
<reference evidence="14" key="2">
    <citation type="submission" date="2020-09" db="EMBL/GenBank/DDBJ databases">
        <authorList>
            <person name="Sun Q."/>
            <person name="Zhou Y."/>
        </authorList>
    </citation>
    <scope>NUCLEOTIDE SEQUENCE</scope>
    <source>
        <strain evidence="14">CGMCC 1.12360</strain>
    </source>
</reference>
<dbReference type="InterPro" id="IPR003594">
    <property type="entry name" value="HATPase_dom"/>
</dbReference>
<dbReference type="InterPro" id="IPR003661">
    <property type="entry name" value="HisK_dim/P_dom"/>
</dbReference>
<comment type="catalytic activity">
    <reaction evidence="1">
        <text>ATP + protein L-histidine = ADP + protein N-phospho-L-histidine.</text>
        <dbReference type="EC" id="2.7.13.3"/>
    </reaction>
</comment>
<dbReference type="GO" id="GO:0030435">
    <property type="term" value="P:sporulation resulting in formation of a cellular spore"/>
    <property type="evidence" value="ECO:0007669"/>
    <property type="project" value="UniProtKB-KW"/>
</dbReference>
<dbReference type="Pfam" id="PF00512">
    <property type="entry name" value="HisKA"/>
    <property type="match status" value="1"/>
</dbReference>
<accession>A0A8J3EK58</accession>
<dbReference type="PROSITE" id="PS50109">
    <property type="entry name" value="HIS_KIN"/>
    <property type="match status" value="1"/>
</dbReference>
<proteinExistence type="predicted"/>
<evidence type="ECO:0000256" key="6">
    <source>
        <dbReference type="ARBA" id="ARBA00022777"/>
    </source>
</evidence>
<dbReference type="AlphaFoldDB" id="A0A8J3EK58"/>
<dbReference type="InterPro" id="IPR036890">
    <property type="entry name" value="HATPase_C_sf"/>
</dbReference>
<keyword evidence="6" id="KW-0418">Kinase</keyword>
<keyword evidence="9" id="KW-0902">Two-component regulatory system</keyword>
<dbReference type="SUPFAM" id="SSF47384">
    <property type="entry name" value="Homodimeric domain of signal transducing histidine kinase"/>
    <property type="match status" value="1"/>
</dbReference>
<evidence type="ECO:0000256" key="2">
    <source>
        <dbReference type="ARBA" id="ARBA00012438"/>
    </source>
</evidence>
<feature type="region of interest" description="Disordered" evidence="10">
    <location>
        <begin position="1"/>
        <end position="27"/>
    </location>
</feature>
<dbReference type="PROSITE" id="PS50113">
    <property type="entry name" value="PAC"/>
    <property type="match status" value="1"/>
</dbReference>
<dbReference type="PANTHER" id="PTHR43065:SF10">
    <property type="entry name" value="PEROXIDE STRESS-ACTIVATED HISTIDINE KINASE MAK3"/>
    <property type="match status" value="1"/>
</dbReference>
<dbReference type="SMART" id="SM00387">
    <property type="entry name" value="HATPase_c"/>
    <property type="match status" value="1"/>
</dbReference>
<feature type="domain" description="PAS" evidence="12">
    <location>
        <begin position="45"/>
        <end position="82"/>
    </location>
</feature>
<dbReference type="InterPro" id="IPR036097">
    <property type="entry name" value="HisK_dim/P_sf"/>
</dbReference>
<dbReference type="Pfam" id="PF13426">
    <property type="entry name" value="PAS_9"/>
    <property type="match status" value="1"/>
</dbReference>
<evidence type="ECO:0000313" key="15">
    <source>
        <dbReference type="Proteomes" id="UP000602050"/>
    </source>
</evidence>
<dbReference type="Gene3D" id="3.30.450.20">
    <property type="entry name" value="PAS domain"/>
    <property type="match status" value="1"/>
</dbReference>
<dbReference type="Proteomes" id="UP000602050">
    <property type="component" value="Unassembled WGS sequence"/>
</dbReference>
<comment type="caution">
    <text evidence="14">The sequence shown here is derived from an EMBL/GenBank/DDBJ whole genome shotgun (WGS) entry which is preliminary data.</text>
</comment>
<feature type="domain" description="PAC" evidence="13">
    <location>
        <begin position="104"/>
        <end position="159"/>
    </location>
</feature>
<dbReference type="NCBIfam" id="TIGR00229">
    <property type="entry name" value="sensory_box"/>
    <property type="match status" value="1"/>
</dbReference>
<dbReference type="CDD" id="cd00130">
    <property type="entry name" value="PAS"/>
    <property type="match status" value="1"/>
</dbReference>
<evidence type="ECO:0000256" key="4">
    <source>
        <dbReference type="ARBA" id="ARBA00022679"/>
    </source>
</evidence>
<protein>
    <recommendedName>
        <fullName evidence="2">histidine kinase</fullName>
        <ecNumber evidence="2">2.7.13.3</ecNumber>
    </recommendedName>
</protein>
<dbReference type="InterPro" id="IPR004358">
    <property type="entry name" value="Sig_transdc_His_kin-like_C"/>
</dbReference>
<evidence type="ECO:0000259" key="11">
    <source>
        <dbReference type="PROSITE" id="PS50109"/>
    </source>
</evidence>
<dbReference type="GO" id="GO:0005524">
    <property type="term" value="F:ATP binding"/>
    <property type="evidence" value="ECO:0007669"/>
    <property type="project" value="UniProtKB-KW"/>
</dbReference>
<name>A0A8J3EK58_9BACI</name>
<dbReference type="InterPro" id="IPR000700">
    <property type="entry name" value="PAS-assoc_C"/>
</dbReference>
<dbReference type="Gene3D" id="3.30.565.10">
    <property type="entry name" value="Histidine kinase-like ATPase, C-terminal domain"/>
    <property type="match status" value="1"/>
</dbReference>
<reference evidence="14" key="1">
    <citation type="journal article" date="2014" name="Int. J. Syst. Evol. Microbiol.">
        <title>Complete genome sequence of Corynebacterium casei LMG S-19264T (=DSM 44701T), isolated from a smear-ripened cheese.</title>
        <authorList>
            <consortium name="US DOE Joint Genome Institute (JGI-PGF)"/>
            <person name="Walter F."/>
            <person name="Albersmeier A."/>
            <person name="Kalinowski J."/>
            <person name="Ruckert C."/>
        </authorList>
    </citation>
    <scope>NUCLEOTIDE SEQUENCE</scope>
    <source>
        <strain evidence="14">CGMCC 1.12360</strain>
    </source>
</reference>
<dbReference type="EC" id="2.7.13.3" evidence="2"/>
<keyword evidence="4" id="KW-0808">Transferase</keyword>
<feature type="domain" description="Histidine kinase" evidence="11">
    <location>
        <begin position="172"/>
        <end position="375"/>
    </location>
</feature>
<evidence type="ECO:0000256" key="3">
    <source>
        <dbReference type="ARBA" id="ARBA00022553"/>
    </source>
</evidence>
<dbReference type="FunFam" id="1.10.287.130:FF:000040">
    <property type="entry name" value="PAS domain-containing sensor histidine kinase"/>
    <property type="match status" value="1"/>
</dbReference>
<keyword evidence="5" id="KW-0547">Nucleotide-binding</keyword>
<evidence type="ECO:0000256" key="9">
    <source>
        <dbReference type="ARBA" id="ARBA00023012"/>
    </source>
</evidence>
<dbReference type="EMBL" id="BMEV01000017">
    <property type="protein sequence ID" value="GGH73947.1"/>
    <property type="molecule type" value="Genomic_DNA"/>
</dbReference>